<evidence type="ECO:0000313" key="2">
    <source>
        <dbReference type="Proteomes" id="UP001500253"/>
    </source>
</evidence>
<protein>
    <submittedName>
        <fullName evidence="1">Uncharacterized protein</fullName>
    </submittedName>
</protein>
<keyword evidence="2" id="KW-1185">Reference proteome</keyword>
<sequence length="59" mass="6429">MPVCGETRHEYQVVARCTDPSHPGATTLMYTTHATSIDKAAAKVQALLLDKRGPGYRIT</sequence>
<comment type="caution">
    <text evidence="1">The sequence shown here is derived from an EMBL/GenBank/DDBJ whole genome shotgun (WGS) entry which is preliminary data.</text>
</comment>
<name>A0ABN3FJU5_9ACTN</name>
<dbReference type="Proteomes" id="UP001500253">
    <property type="component" value="Unassembled WGS sequence"/>
</dbReference>
<dbReference type="EMBL" id="BAAASD010000004">
    <property type="protein sequence ID" value="GAA2331503.1"/>
    <property type="molecule type" value="Genomic_DNA"/>
</dbReference>
<proteinExistence type="predicted"/>
<evidence type="ECO:0000313" key="1">
    <source>
        <dbReference type="EMBL" id="GAA2331503.1"/>
    </source>
</evidence>
<organism evidence="1 2">
    <name type="scientific">Streptomyces cuspidosporus</name>
    <dbReference type="NCBI Taxonomy" id="66882"/>
    <lineage>
        <taxon>Bacteria</taxon>
        <taxon>Bacillati</taxon>
        <taxon>Actinomycetota</taxon>
        <taxon>Actinomycetes</taxon>
        <taxon>Kitasatosporales</taxon>
        <taxon>Streptomycetaceae</taxon>
        <taxon>Streptomyces</taxon>
    </lineage>
</organism>
<gene>
    <name evidence="1" type="ORF">GCM10010246_13400</name>
</gene>
<reference evidence="1 2" key="1">
    <citation type="journal article" date="2019" name="Int. J. Syst. Evol. Microbiol.">
        <title>The Global Catalogue of Microorganisms (GCM) 10K type strain sequencing project: providing services to taxonomists for standard genome sequencing and annotation.</title>
        <authorList>
            <consortium name="The Broad Institute Genomics Platform"/>
            <consortium name="The Broad Institute Genome Sequencing Center for Infectious Disease"/>
            <person name="Wu L."/>
            <person name="Ma J."/>
        </authorList>
    </citation>
    <scope>NUCLEOTIDE SEQUENCE [LARGE SCALE GENOMIC DNA]</scope>
    <source>
        <strain evidence="1 2">JCM 4316</strain>
    </source>
</reference>
<accession>A0ABN3FJU5</accession>